<keyword evidence="1" id="KW-1133">Transmembrane helix</keyword>
<dbReference type="RefSeq" id="WP_264509927.1">
    <property type="nucleotide sequence ID" value="NZ_JAPDDR010000001.1"/>
</dbReference>
<evidence type="ECO:0000256" key="1">
    <source>
        <dbReference type="SAM" id="Phobius"/>
    </source>
</evidence>
<organism evidence="2 3">
    <name type="scientific">Luteolibacter rhizosphaerae</name>
    <dbReference type="NCBI Taxonomy" id="2989719"/>
    <lineage>
        <taxon>Bacteria</taxon>
        <taxon>Pseudomonadati</taxon>
        <taxon>Verrucomicrobiota</taxon>
        <taxon>Verrucomicrobiia</taxon>
        <taxon>Verrucomicrobiales</taxon>
        <taxon>Verrucomicrobiaceae</taxon>
        <taxon>Luteolibacter</taxon>
    </lineage>
</organism>
<proteinExistence type="predicted"/>
<feature type="transmembrane region" description="Helical" evidence="1">
    <location>
        <begin position="93"/>
        <end position="117"/>
    </location>
</feature>
<dbReference type="InterPro" id="IPR021296">
    <property type="entry name" value="DUF2868"/>
</dbReference>
<feature type="transmembrane region" description="Helical" evidence="1">
    <location>
        <begin position="63"/>
        <end position="81"/>
    </location>
</feature>
<dbReference type="Pfam" id="PF11067">
    <property type="entry name" value="DUF2868"/>
    <property type="match status" value="1"/>
</dbReference>
<feature type="transmembrane region" description="Helical" evidence="1">
    <location>
        <begin position="244"/>
        <end position="263"/>
    </location>
</feature>
<feature type="transmembrane region" description="Helical" evidence="1">
    <location>
        <begin position="170"/>
        <end position="187"/>
    </location>
</feature>
<dbReference type="EMBL" id="JAPDDR010000001">
    <property type="protein sequence ID" value="MCW1911972.1"/>
    <property type="molecule type" value="Genomic_DNA"/>
</dbReference>
<comment type="caution">
    <text evidence="2">The sequence shown here is derived from an EMBL/GenBank/DDBJ whole genome shotgun (WGS) entry which is preliminary data.</text>
</comment>
<sequence>MRGSGGRWKLDELIDFEVALAAWDGSSRPEGLSEGESRSATFKAWQESAEPGPGRSWVSALNWASRLLAIAATMAGFGAAWGCYDMEREGIHVVVFLCVTLFIPWLILLAGLLAWIFRPSSGGMAGPLLKKLANRFSGEKGREVMARIEGNPELARALGWRIASRTQKAAADYHFGAFIALSVLYFFRRVGFFWETTTETAMQEFLSTAVKVLSAPWAWFEPRAVPNIAASRREAGWEGGGADWMYFLLLALMVWGILPRWVLANFAVFKERRTLRDPAFQAPLHRKLWRVLTGVRRGSEPERPADGALVIDLGGISPDRGALRPFFLRHLRMNPVAWETLDVLDTGREESARTALGKAPAGIVLVAEGWSLAPRRMEETLKRVLEAAGGRRLVIHIADFDKQGRPREVKADERAAWEAFLDGQKGLDVELSIHEEDRTWAPG</sequence>
<keyword evidence="1" id="KW-0472">Membrane</keyword>
<reference evidence="2" key="1">
    <citation type="submission" date="2022-10" db="EMBL/GenBank/DDBJ databases">
        <title>Luteolibacter sp. GHJ8, whole genome shotgun sequencing project.</title>
        <authorList>
            <person name="Zhao G."/>
            <person name="Shen L."/>
        </authorList>
    </citation>
    <scope>NUCLEOTIDE SEQUENCE</scope>
    <source>
        <strain evidence="2">GHJ8</strain>
    </source>
</reference>
<protein>
    <submittedName>
        <fullName evidence="2">DUF2868 domain-containing protein</fullName>
    </submittedName>
</protein>
<keyword evidence="1" id="KW-0812">Transmembrane</keyword>
<keyword evidence="3" id="KW-1185">Reference proteome</keyword>
<accession>A0ABT3FX32</accession>
<dbReference type="Proteomes" id="UP001165653">
    <property type="component" value="Unassembled WGS sequence"/>
</dbReference>
<evidence type="ECO:0000313" key="2">
    <source>
        <dbReference type="EMBL" id="MCW1911972.1"/>
    </source>
</evidence>
<name>A0ABT3FX32_9BACT</name>
<evidence type="ECO:0000313" key="3">
    <source>
        <dbReference type="Proteomes" id="UP001165653"/>
    </source>
</evidence>
<gene>
    <name evidence="2" type="ORF">OJ996_00195</name>
</gene>